<dbReference type="EMBL" id="CAICTM010003222">
    <property type="protein sequence ID" value="CAB9531079.1"/>
    <property type="molecule type" value="Genomic_DNA"/>
</dbReference>
<proteinExistence type="predicted"/>
<feature type="region of interest" description="Disordered" evidence="1">
    <location>
        <begin position="1"/>
        <end position="28"/>
    </location>
</feature>
<keyword evidence="3" id="KW-1185">Reference proteome</keyword>
<evidence type="ECO:0000256" key="1">
    <source>
        <dbReference type="SAM" id="MobiDB-lite"/>
    </source>
</evidence>
<evidence type="ECO:0000313" key="2">
    <source>
        <dbReference type="EMBL" id="CAB9531079.1"/>
    </source>
</evidence>
<accession>A0A9N8F3N9</accession>
<evidence type="ECO:0000313" key="3">
    <source>
        <dbReference type="Proteomes" id="UP001153069"/>
    </source>
</evidence>
<comment type="caution">
    <text evidence="2">The sequence shown here is derived from an EMBL/GenBank/DDBJ whole genome shotgun (WGS) entry which is preliminary data.</text>
</comment>
<reference evidence="2" key="1">
    <citation type="submission" date="2020-06" db="EMBL/GenBank/DDBJ databases">
        <authorList>
            <consortium name="Plant Systems Biology data submission"/>
        </authorList>
    </citation>
    <scope>NUCLEOTIDE SEQUENCE</scope>
    <source>
        <strain evidence="2">D6</strain>
    </source>
</reference>
<feature type="region of interest" description="Disordered" evidence="1">
    <location>
        <begin position="173"/>
        <end position="254"/>
    </location>
</feature>
<dbReference type="Proteomes" id="UP001153069">
    <property type="component" value="Unassembled WGS sequence"/>
</dbReference>
<sequence>MCKPTVPAHCSPKNNKASSIVQKNNKKKAMTSTTKKQVCFDDTRQVECFVSQVTPENCHQIWYQADELTLLQHELCAMIKAHRTSIKEGLLPNKVHWRGLEHYQDRRPRKKVRRTHSQQVVYFYKMLFHDDPTGLGMFASDQSLDCSDRARELGLRDEQEALRVYLEEANSKKSAVVKDDDDTSRSGDTEDMTDTSCSSCSSSSLDETSTHETGWAREEKSTQRDIVEVMEILVPTKPEKSREDTPSSPKKKGSFLRLGNLLPFFV</sequence>
<gene>
    <name evidence="2" type="ORF">SEMRO_3224_G345550.1</name>
</gene>
<dbReference type="AlphaFoldDB" id="A0A9N8F3N9"/>
<feature type="compositionally biased region" description="Polar residues" evidence="1">
    <location>
        <begin position="12"/>
        <end position="23"/>
    </location>
</feature>
<name>A0A9N8F3N9_9STRA</name>
<organism evidence="2 3">
    <name type="scientific">Seminavis robusta</name>
    <dbReference type="NCBI Taxonomy" id="568900"/>
    <lineage>
        <taxon>Eukaryota</taxon>
        <taxon>Sar</taxon>
        <taxon>Stramenopiles</taxon>
        <taxon>Ochrophyta</taxon>
        <taxon>Bacillariophyta</taxon>
        <taxon>Bacillariophyceae</taxon>
        <taxon>Bacillariophycidae</taxon>
        <taxon>Naviculales</taxon>
        <taxon>Naviculaceae</taxon>
        <taxon>Seminavis</taxon>
    </lineage>
</organism>
<feature type="compositionally biased region" description="Low complexity" evidence="1">
    <location>
        <begin position="194"/>
        <end position="207"/>
    </location>
</feature>
<feature type="compositionally biased region" description="Basic and acidic residues" evidence="1">
    <location>
        <begin position="208"/>
        <end position="227"/>
    </location>
</feature>
<protein>
    <submittedName>
        <fullName evidence="2">Uncharacterized protein</fullName>
    </submittedName>
</protein>